<dbReference type="AlphaFoldDB" id="A0A507D657"/>
<dbReference type="Pfam" id="PF02582">
    <property type="entry name" value="DUF155"/>
    <property type="match status" value="1"/>
</dbReference>
<dbReference type="InterPro" id="IPR051624">
    <property type="entry name" value="RMD1/Sad1-interacting"/>
</dbReference>
<name>A0A507D657_9FUNG</name>
<proteinExistence type="inferred from homology"/>
<dbReference type="PANTHER" id="PTHR16255">
    <property type="entry name" value="REQUIRED FOR MEIOTIC NUCLEAR DIVISION PROTEIN 1 HOMOLOG"/>
    <property type="match status" value="1"/>
</dbReference>
<comment type="similarity">
    <text evidence="1">Belongs to the RMD1/sif2 family.</text>
</comment>
<evidence type="ECO:0000313" key="3">
    <source>
        <dbReference type="EMBL" id="TPX46708.1"/>
    </source>
</evidence>
<dbReference type="EMBL" id="QEAN01000129">
    <property type="protein sequence ID" value="TPX46708.1"/>
    <property type="molecule type" value="Genomic_DNA"/>
</dbReference>
<feature type="domain" description="DUF155" evidence="2">
    <location>
        <begin position="249"/>
        <end position="419"/>
    </location>
</feature>
<dbReference type="GO" id="GO:0005739">
    <property type="term" value="C:mitochondrion"/>
    <property type="evidence" value="ECO:0007669"/>
    <property type="project" value="UniProtKB-ARBA"/>
</dbReference>
<dbReference type="PANTHER" id="PTHR16255:SF1">
    <property type="entry name" value="REQUIRED FOR MEIOTIC NUCLEAR DIVISION PROTEIN 1 HOMOLOG"/>
    <property type="match status" value="1"/>
</dbReference>
<dbReference type="PROSITE" id="PS51257">
    <property type="entry name" value="PROKAR_LIPOPROTEIN"/>
    <property type="match status" value="1"/>
</dbReference>
<organism evidence="3 4">
    <name type="scientific">Synchytrium endobioticum</name>
    <dbReference type="NCBI Taxonomy" id="286115"/>
    <lineage>
        <taxon>Eukaryota</taxon>
        <taxon>Fungi</taxon>
        <taxon>Fungi incertae sedis</taxon>
        <taxon>Chytridiomycota</taxon>
        <taxon>Chytridiomycota incertae sedis</taxon>
        <taxon>Chytridiomycetes</taxon>
        <taxon>Synchytriales</taxon>
        <taxon>Synchytriaceae</taxon>
        <taxon>Synchytrium</taxon>
    </lineage>
</organism>
<sequence>MVSVSWRDATRPYVLVGGGLAACDEIDVSTVKTDRKDACRLELRDSHISEAYTFLIVHRASALLPPACLSNLVVRSTMHAFKRALPTFNRTTTMLSQHQAFLPKQLLSRPHGVDSLPSAPQYAARMPKSLHATNQCRLYSTSVKPSLEQRIHRADGRKKKGIRAVGADENAASPTPLTSTTIQKATAFCTAEEYNVDILLPLLQRHYTLQPYITDFVYHFKLGITPSPHDNTISSSHSDGAKGPTPDAFFFEDGTFVTWGATPEQNELLLLQIKDAQVNTHKVLETEFFDFFEDPEQACTIVGDSIVIGADMASHQAKLAFSSGMARSAKLGALEALLDTHLSKNRNIPTILLSGRKLPLTRTAVLQNLGELFALRGSLNLHNELLDSPDFLWSSTKMERLFDRISKNLDVVPRIAVFNKKLDYANELAEVLRNHLHEQHSLKLEWCIIVLIAIEIAFELVHYAERLGYVDLDVFASKGHEGKLKLVELPHNAQVMADQGPVPAGAKA</sequence>
<evidence type="ECO:0000256" key="1">
    <source>
        <dbReference type="ARBA" id="ARBA00008306"/>
    </source>
</evidence>
<dbReference type="GO" id="GO:0070131">
    <property type="term" value="P:positive regulation of mitochondrial translation"/>
    <property type="evidence" value="ECO:0007669"/>
    <property type="project" value="TreeGrafter"/>
</dbReference>
<reference evidence="3 4" key="1">
    <citation type="journal article" date="2019" name="Sci. Rep.">
        <title>Comparative genomics of chytrid fungi reveal insights into the obligate biotrophic and pathogenic lifestyle of Synchytrium endobioticum.</title>
        <authorList>
            <person name="van de Vossenberg B.T.L.H."/>
            <person name="Warris S."/>
            <person name="Nguyen H.D.T."/>
            <person name="van Gent-Pelzer M.P.E."/>
            <person name="Joly D.L."/>
            <person name="van de Geest H.C."/>
            <person name="Bonants P.J.M."/>
            <person name="Smith D.S."/>
            <person name="Levesque C.A."/>
            <person name="van der Lee T.A.J."/>
        </authorList>
    </citation>
    <scope>NUCLEOTIDE SEQUENCE [LARGE SCALE GENOMIC DNA]</scope>
    <source>
        <strain evidence="3 4">MB42</strain>
    </source>
</reference>
<protein>
    <recommendedName>
        <fullName evidence="2">DUF155 domain-containing protein</fullName>
    </recommendedName>
</protein>
<dbReference type="Proteomes" id="UP000317494">
    <property type="component" value="Unassembled WGS sequence"/>
</dbReference>
<gene>
    <name evidence="3" type="ORF">SeMB42_g03588</name>
</gene>
<evidence type="ECO:0000259" key="2">
    <source>
        <dbReference type="Pfam" id="PF02582"/>
    </source>
</evidence>
<accession>A0A507D657</accession>
<dbReference type="InterPro" id="IPR003734">
    <property type="entry name" value="DUF155"/>
</dbReference>
<dbReference type="VEuPathDB" id="FungiDB:SeMB42_g03588"/>
<keyword evidence="4" id="KW-1185">Reference proteome</keyword>
<evidence type="ECO:0000313" key="4">
    <source>
        <dbReference type="Proteomes" id="UP000317494"/>
    </source>
</evidence>
<comment type="caution">
    <text evidence="3">The sequence shown here is derived from an EMBL/GenBank/DDBJ whole genome shotgun (WGS) entry which is preliminary data.</text>
</comment>